<name>A0A2Z6NNE1_TRISU</name>
<dbReference type="Proteomes" id="UP000242715">
    <property type="component" value="Unassembled WGS sequence"/>
</dbReference>
<keyword evidence="2" id="KW-0472">Membrane</keyword>
<reference evidence="4" key="1">
    <citation type="journal article" date="2017" name="Front. Plant Sci.">
        <title>Climate Clever Clovers: New Paradigm to Reduce the Environmental Footprint of Ruminants by Breeding Low Methanogenic Forages Utilizing Haplotype Variation.</title>
        <authorList>
            <person name="Kaur P."/>
            <person name="Appels R."/>
            <person name="Bayer P.E."/>
            <person name="Keeble-Gagnere G."/>
            <person name="Wang J."/>
            <person name="Hirakawa H."/>
            <person name="Shirasawa K."/>
            <person name="Vercoe P."/>
            <person name="Stefanova K."/>
            <person name="Durmic Z."/>
            <person name="Nichols P."/>
            <person name="Revell C."/>
            <person name="Isobe S.N."/>
            <person name="Edwards D."/>
            <person name="Erskine W."/>
        </authorList>
    </citation>
    <scope>NUCLEOTIDE SEQUENCE [LARGE SCALE GENOMIC DNA]</scope>
    <source>
        <strain evidence="4">cv. Daliak</strain>
    </source>
</reference>
<dbReference type="PANTHER" id="PTHR34054">
    <property type="entry name" value="EXPRESSED PROTEIN"/>
    <property type="match status" value="1"/>
</dbReference>
<sequence>MMGLNKFGATITILTAVTLTALVIEILYVLFKRRRRLRPRVRAEPLEPSLPISTSSSPNEREREHELDEELENHIAKYRCHYGSSRVLFTIKEEEREGVESENGSECSSVVTVKKVMAVRNTRLNENVIVVDDDEVVVMVEELLNETTPYSTPCATSPYYTPQSSPTRGNGT</sequence>
<proteinExistence type="predicted"/>
<keyword evidence="2" id="KW-1133">Transmembrane helix</keyword>
<feature type="region of interest" description="Disordered" evidence="1">
    <location>
        <begin position="148"/>
        <end position="172"/>
    </location>
</feature>
<dbReference type="PANTHER" id="PTHR34054:SF4">
    <property type="entry name" value="PROTEIN, PUTATIVE-RELATED"/>
    <property type="match status" value="1"/>
</dbReference>
<feature type="transmembrane region" description="Helical" evidence="2">
    <location>
        <begin position="6"/>
        <end position="31"/>
    </location>
</feature>
<dbReference type="AlphaFoldDB" id="A0A2Z6NNE1"/>
<dbReference type="InterPro" id="IPR045884">
    <property type="entry name" value="At5g59350-like"/>
</dbReference>
<keyword evidence="2" id="KW-0812">Transmembrane</keyword>
<evidence type="ECO:0000256" key="2">
    <source>
        <dbReference type="SAM" id="Phobius"/>
    </source>
</evidence>
<evidence type="ECO:0000256" key="1">
    <source>
        <dbReference type="SAM" id="MobiDB-lite"/>
    </source>
</evidence>
<protein>
    <submittedName>
        <fullName evidence="3">Uncharacterized protein</fullName>
    </submittedName>
</protein>
<dbReference type="EMBL" id="DF974158">
    <property type="protein sequence ID" value="GAU45894.1"/>
    <property type="molecule type" value="Genomic_DNA"/>
</dbReference>
<organism evidence="3 4">
    <name type="scientific">Trifolium subterraneum</name>
    <name type="common">Subterranean clover</name>
    <dbReference type="NCBI Taxonomy" id="3900"/>
    <lineage>
        <taxon>Eukaryota</taxon>
        <taxon>Viridiplantae</taxon>
        <taxon>Streptophyta</taxon>
        <taxon>Embryophyta</taxon>
        <taxon>Tracheophyta</taxon>
        <taxon>Spermatophyta</taxon>
        <taxon>Magnoliopsida</taxon>
        <taxon>eudicotyledons</taxon>
        <taxon>Gunneridae</taxon>
        <taxon>Pentapetalae</taxon>
        <taxon>rosids</taxon>
        <taxon>fabids</taxon>
        <taxon>Fabales</taxon>
        <taxon>Fabaceae</taxon>
        <taxon>Papilionoideae</taxon>
        <taxon>50 kb inversion clade</taxon>
        <taxon>NPAAA clade</taxon>
        <taxon>Hologalegina</taxon>
        <taxon>IRL clade</taxon>
        <taxon>Trifolieae</taxon>
        <taxon>Trifolium</taxon>
    </lineage>
</organism>
<accession>A0A2Z6NNE1</accession>
<gene>
    <name evidence="3" type="ORF">TSUD_24960</name>
</gene>
<evidence type="ECO:0000313" key="3">
    <source>
        <dbReference type="EMBL" id="GAU45894.1"/>
    </source>
</evidence>
<keyword evidence="4" id="KW-1185">Reference proteome</keyword>
<evidence type="ECO:0000313" key="4">
    <source>
        <dbReference type="Proteomes" id="UP000242715"/>
    </source>
</evidence>